<reference evidence="8" key="2">
    <citation type="submission" date="2021-04" db="EMBL/GenBank/DDBJ databases">
        <authorList>
            <person name="Gilroy R."/>
        </authorList>
    </citation>
    <scope>NUCLEOTIDE SEQUENCE</scope>
    <source>
        <strain evidence="8">687</strain>
    </source>
</reference>
<keyword evidence="3 4" id="KW-0326">Glycosidase</keyword>
<comment type="caution">
    <text evidence="8">The sequence shown here is derived from an EMBL/GenBank/DDBJ whole genome shotgun (WGS) entry which is preliminary data.</text>
</comment>
<organism evidence="8 9">
    <name type="scientific">Candidatus Anaerobiospirillum merdipullorum</name>
    <dbReference type="NCBI Taxonomy" id="2838450"/>
    <lineage>
        <taxon>Bacteria</taxon>
        <taxon>Pseudomonadati</taxon>
        <taxon>Pseudomonadota</taxon>
        <taxon>Gammaproteobacteria</taxon>
        <taxon>Aeromonadales</taxon>
        <taxon>Succinivibrionaceae</taxon>
        <taxon>Anaerobiospirillum</taxon>
    </lineage>
</organism>
<evidence type="ECO:0000259" key="6">
    <source>
        <dbReference type="Pfam" id="PF00251"/>
    </source>
</evidence>
<dbReference type="InterPro" id="IPR006232">
    <property type="entry name" value="Suc6P_hydrolase"/>
</dbReference>
<accession>A0A9E2KP62</accession>
<evidence type="ECO:0000256" key="4">
    <source>
        <dbReference type="RuleBase" id="RU362110"/>
    </source>
</evidence>
<dbReference type="SUPFAM" id="SSF75005">
    <property type="entry name" value="Arabinanase/levansucrase/invertase"/>
    <property type="match status" value="1"/>
</dbReference>
<evidence type="ECO:0000313" key="9">
    <source>
        <dbReference type="Proteomes" id="UP000824150"/>
    </source>
</evidence>
<evidence type="ECO:0000313" key="8">
    <source>
        <dbReference type="EMBL" id="MBU3826980.1"/>
    </source>
</evidence>
<comment type="pathway">
    <text evidence="5">Glycan biosynthesis; sucrose metabolism.</text>
</comment>
<dbReference type="GO" id="GO:0005737">
    <property type="term" value="C:cytoplasm"/>
    <property type="evidence" value="ECO:0007669"/>
    <property type="project" value="UniProtKB-SubCell"/>
</dbReference>
<dbReference type="CDD" id="cd08996">
    <property type="entry name" value="GH32_FFase"/>
    <property type="match status" value="1"/>
</dbReference>
<evidence type="ECO:0000256" key="1">
    <source>
        <dbReference type="ARBA" id="ARBA00009902"/>
    </source>
</evidence>
<dbReference type="Gene3D" id="2.115.10.20">
    <property type="entry name" value="Glycosyl hydrolase domain, family 43"/>
    <property type="match status" value="1"/>
</dbReference>
<evidence type="ECO:0000259" key="7">
    <source>
        <dbReference type="Pfam" id="PF08244"/>
    </source>
</evidence>
<dbReference type="InterPro" id="IPR023296">
    <property type="entry name" value="Glyco_hydro_beta-prop_sf"/>
</dbReference>
<protein>
    <recommendedName>
        <fullName evidence="4">Sucrose-6-phosphate hydrolase</fullName>
        <ecNumber evidence="4">3.2.1.26</ecNumber>
    </recommendedName>
    <alternativeName>
        <fullName evidence="5">Invertase</fullName>
    </alternativeName>
</protein>
<name>A0A9E2KP62_9GAMM</name>
<dbReference type="Pfam" id="PF08244">
    <property type="entry name" value="Glyco_hydro_32C"/>
    <property type="match status" value="1"/>
</dbReference>
<dbReference type="Gene3D" id="2.60.120.560">
    <property type="entry name" value="Exo-inulinase, domain 1"/>
    <property type="match status" value="1"/>
</dbReference>
<dbReference type="SUPFAM" id="SSF49899">
    <property type="entry name" value="Concanavalin A-like lectins/glucanases"/>
    <property type="match status" value="1"/>
</dbReference>
<keyword evidence="5" id="KW-0119">Carbohydrate metabolism</keyword>
<keyword evidence="2 4" id="KW-0378">Hydrolase</keyword>
<comment type="similarity">
    <text evidence="1 4">Belongs to the glycosyl hydrolase 32 family.</text>
</comment>
<dbReference type="Pfam" id="PF00251">
    <property type="entry name" value="Glyco_hydro_32N"/>
    <property type="match status" value="1"/>
</dbReference>
<sequence length="483" mass="55540">MDFQNQIKKANDFILNHQAQVKKDNYPSYHLAAPYGWVNDPNGFCYALGHYHLFYQHYPYEAKWGPMHWGHAISDDLIHWQHQPVALAPSEPFDKDGCFSGSAIEHDGKLYLIYTGHVWLKEPGNDNFIREVQCLAVSEDGVHFEKLGVIIEPPEGVMHFRDPKVFKEDDHFALVVGARYPGDEARVLKYVSPDLKTWSLKTSILTAPQQEAFMYECPDTFPLDGQYVVAVSPMGLKPEGIARNNPSISSYAVSTDPEHFDPRSLCEIDHGQDYYAPQSMQAPDGRRIMIAWQTMWKLPFASYEDNWCGMFTLPREVTLQDGRLIQKPVREVASLYKKMQEIGTVNLENDTYRLKKQCKPCYLHLCIKGGQSFETAGVNFGDFATLYLDRQHQELTLLRKEKGFFSPRSMKLDLQRDLTLDIYVDYSSLEIFVNDGEDTFSCTFYNGKRKDLHLFAHNGKVEFTAVKLCGLKDVLRQQKMPQM</sequence>
<gene>
    <name evidence="8" type="ORF">IAA31_05770</name>
</gene>
<dbReference type="Proteomes" id="UP000824150">
    <property type="component" value="Unassembled WGS sequence"/>
</dbReference>
<dbReference type="NCBIfam" id="TIGR01322">
    <property type="entry name" value="scrB_fam"/>
    <property type="match status" value="1"/>
</dbReference>
<dbReference type="GO" id="GO:0005975">
    <property type="term" value="P:carbohydrate metabolic process"/>
    <property type="evidence" value="ECO:0007669"/>
    <property type="project" value="InterPro"/>
</dbReference>
<dbReference type="InterPro" id="IPR013320">
    <property type="entry name" value="ConA-like_dom_sf"/>
</dbReference>
<dbReference type="InterPro" id="IPR013189">
    <property type="entry name" value="Glyco_hydro_32_C"/>
</dbReference>
<dbReference type="InterPro" id="IPR001362">
    <property type="entry name" value="Glyco_hydro_32"/>
</dbReference>
<feature type="domain" description="Glycosyl hydrolase family 32 N-terminal" evidence="6">
    <location>
        <begin position="30"/>
        <end position="328"/>
    </location>
</feature>
<dbReference type="GO" id="GO:0004564">
    <property type="term" value="F:beta-fructofuranosidase activity"/>
    <property type="evidence" value="ECO:0007669"/>
    <property type="project" value="UniProtKB-EC"/>
</dbReference>
<dbReference type="InterPro" id="IPR051214">
    <property type="entry name" value="GH32_Enzymes"/>
</dbReference>
<comment type="catalytic activity">
    <reaction evidence="4">
        <text>Hydrolysis of terminal non-reducing beta-D-fructofuranoside residues in beta-D-fructofuranosides.</text>
        <dbReference type="EC" id="3.2.1.26"/>
    </reaction>
</comment>
<dbReference type="PANTHER" id="PTHR43101">
    <property type="entry name" value="BETA-FRUCTOSIDASE"/>
    <property type="match status" value="1"/>
</dbReference>
<dbReference type="PANTHER" id="PTHR43101:SF1">
    <property type="entry name" value="BETA-FRUCTOSIDASE"/>
    <property type="match status" value="1"/>
</dbReference>
<evidence type="ECO:0000256" key="5">
    <source>
        <dbReference type="RuleBase" id="RU365015"/>
    </source>
</evidence>
<keyword evidence="5" id="KW-0963">Cytoplasm</keyword>
<feature type="domain" description="Glycosyl hydrolase family 32 C-terminal" evidence="7">
    <location>
        <begin position="385"/>
        <end position="466"/>
    </location>
</feature>
<reference evidence="8" key="1">
    <citation type="journal article" date="2021" name="PeerJ">
        <title>Extensive microbial diversity within the chicken gut microbiome revealed by metagenomics and culture.</title>
        <authorList>
            <person name="Gilroy R."/>
            <person name="Ravi A."/>
            <person name="Getino M."/>
            <person name="Pursley I."/>
            <person name="Horton D.L."/>
            <person name="Alikhan N.F."/>
            <person name="Baker D."/>
            <person name="Gharbi K."/>
            <person name="Hall N."/>
            <person name="Watson M."/>
            <person name="Adriaenssens E.M."/>
            <person name="Foster-Nyarko E."/>
            <person name="Jarju S."/>
            <person name="Secka A."/>
            <person name="Antonio M."/>
            <person name="Oren A."/>
            <person name="Chaudhuri R.R."/>
            <person name="La Ragione R."/>
            <person name="Hildebrand F."/>
            <person name="Pallen M.J."/>
        </authorList>
    </citation>
    <scope>NUCLEOTIDE SEQUENCE</scope>
    <source>
        <strain evidence="8">687</strain>
    </source>
</reference>
<dbReference type="InterPro" id="IPR013148">
    <property type="entry name" value="Glyco_hydro_32_N"/>
</dbReference>
<evidence type="ECO:0000256" key="3">
    <source>
        <dbReference type="ARBA" id="ARBA00023295"/>
    </source>
</evidence>
<dbReference type="AlphaFoldDB" id="A0A9E2KP62"/>
<dbReference type="EC" id="3.2.1.26" evidence="4"/>
<dbReference type="EMBL" id="JAHLFG010000062">
    <property type="protein sequence ID" value="MBU3826980.1"/>
    <property type="molecule type" value="Genomic_DNA"/>
</dbReference>
<evidence type="ECO:0000256" key="2">
    <source>
        <dbReference type="ARBA" id="ARBA00022801"/>
    </source>
</evidence>
<proteinExistence type="inferred from homology"/>
<comment type="subcellular location">
    <subcellularLocation>
        <location evidence="5">Cytoplasm</location>
    </subcellularLocation>
</comment>
<dbReference type="SMART" id="SM00640">
    <property type="entry name" value="Glyco_32"/>
    <property type="match status" value="1"/>
</dbReference>
<comment type="function">
    <text evidence="5">Enables the bacterium to metabolize sucrose as a sole carbon source.</text>
</comment>